<dbReference type="Gene3D" id="3.30.70.100">
    <property type="match status" value="1"/>
</dbReference>
<keyword evidence="3" id="KW-1185">Reference proteome</keyword>
<dbReference type="OrthoDB" id="377708at2157"/>
<accession>A0A554NF27</accession>
<proteinExistence type="predicted"/>
<dbReference type="Pfam" id="PF07045">
    <property type="entry name" value="DUF1330"/>
    <property type="match status" value="1"/>
</dbReference>
<sequence>MSEHEGETVYIVAQIAVEDWDTYRSEYMPTTFDRITAHDGEVLVASEAAEELEGDWAGNWTVVIEFPSEDDAYAFMQDEEYVEAMSARHEAAAWSDIAMLPGFDG</sequence>
<evidence type="ECO:0000313" key="3">
    <source>
        <dbReference type="Proteomes" id="UP000319894"/>
    </source>
</evidence>
<dbReference type="RefSeq" id="WP_144260483.1">
    <property type="nucleotide sequence ID" value="NZ_QMDX01000001.1"/>
</dbReference>
<dbReference type="AlphaFoldDB" id="A0A554NF27"/>
<dbReference type="InterPro" id="IPR011008">
    <property type="entry name" value="Dimeric_a/b-barrel"/>
</dbReference>
<dbReference type="EMBL" id="QMDX01000001">
    <property type="protein sequence ID" value="TSD16002.1"/>
    <property type="molecule type" value="Genomic_DNA"/>
</dbReference>
<evidence type="ECO:0000259" key="1">
    <source>
        <dbReference type="Pfam" id="PF07045"/>
    </source>
</evidence>
<name>A0A554NF27_9EURY</name>
<organism evidence="2 3">
    <name type="scientific">Haloglomus irregulare</name>
    <dbReference type="NCBI Taxonomy" id="2234134"/>
    <lineage>
        <taxon>Archaea</taxon>
        <taxon>Methanobacteriati</taxon>
        <taxon>Methanobacteriota</taxon>
        <taxon>Stenosarchaea group</taxon>
        <taxon>Halobacteria</taxon>
        <taxon>Halobacteriales</taxon>
        <taxon>Natronomonadaceae</taxon>
        <taxon>Haloglomus</taxon>
    </lineage>
</organism>
<reference evidence="2 3" key="1">
    <citation type="submission" date="2018-06" db="EMBL/GenBank/DDBJ databases">
        <title>Natronomonas sp. F16-60 a new haloarchaeon isolated from a solar saltern of Isla Cristina, Huelva, Spain.</title>
        <authorList>
            <person name="Duran-Viseras A."/>
            <person name="Sanchez-Porro C."/>
            <person name="Ventosa A."/>
        </authorList>
    </citation>
    <scope>NUCLEOTIDE SEQUENCE [LARGE SCALE GENOMIC DNA]</scope>
    <source>
        <strain evidence="2 3">F16-60</strain>
    </source>
</reference>
<dbReference type="Proteomes" id="UP000319894">
    <property type="component" value="Unassembled WGS sequence"/>
</dbReference>
<comment type="caution">
    <text evidence="2">The sequence shown here is derived from an EMBL/GenBank/DDBJ whole genome shotgun (WGS) entry which is preliminary data.</text>
</comment>
<dbReference type="PANTHER" id="PTHR41521">
    <property type="match status" value="1"/>
</dbReference>
<evidence type="ECO:0000313" key="2">
    <source>
        <dbReference type="EMBL" id="TSD16002.1"/>
    </source>
</evidence>
<dbReference type="PANTHER" id="PTHR41521:SF4">
    <property type="entry name" value="BLR0684 PROTEIN"/>
    <property type="match status" value="1"/>
</dbReference>
<gene>
    <name evidence="2" type="ORF">DP107_02115</name>
</gene>
<protein>
    <submittedName>
        <fullName evidence="2">DUF1330 domain-containing protein</fullName>
    </submittedName>
</protein>
<dbReference type="InterPro" id="IPR010753">
    <property type="entry name" value="DUF1330"/>
</dbReference>
<dbReference type="SUPFAM" id="SSF54909">
    <property type="entry name" value="Dimeric alpha+beta barrel"/>
    <property type="match status" value="1"/>
</dbReference>
<dbReference type="InParanoid" id="A0A554NF27"/>
<feature type="domain" description="DUF1330" evidence="1">
    <location>
        <begin position="8"/>
        <end position="95"/>
    </location>
</feature>